<dbReference type="Gene3D" id="1.10.10.10">
    <property type="entry name" value="Winged helix-like DNA-binding domain superfamily/Winged helix DNA-binding domain"/>
    <property type="match status" value="1"/>
</dbReference>
<keyword evidence="1" id="KW-0963">Cytoplasm</keyword>
<comment type="subcellular location">
    <subcellularLocation>
        <location evidence="1">Cytoplasm</location>
    </subcellularLocation>
</comment>
<dbReference type="SUPFAM" id="SSF46785">
    <property type="entry name" value="Winged helix' DNA-binding domain"/>
    <property type="match status" value="1"/>
</dbReference>
<organism evidence="2 3">
    <name type="scientific">Methylocystis borbori</name>
    <dbReference type="NCBI Taxonomy" id="3118750"/>
    <lineage>
        <taxon>Bacteria</taxon>
        <taxon>Pseudomonadati</taxon>
        <taxon>Pseudomonadota</taxon>
        <taxon>Alphaproteobacteria</taxon>
        <taxon>Hyphomicrobiales</taxon>
        <taxon>Methylocystaceae</taxon>
        <taxon>Methylocystis</taxon>
    </lineage>
</organism>
<comment type="caution">
    <text evidence="2">The sequence shown here is derived from an EMBL/GenBank/DDBJ whole genome shotgun (WGS) entry which is preliminary data.</text>
</comment>
<sequence length="144" mass="15697">MPAPDPAPRKPVGLLLGDAGLRPTRQRLALGELLFGQGCDRHVTAERLYEEAIADGLSVSLATVYNTLHQFTEAGLLREIAVDGARVYFDTNTADHHHFLFEDDGELYDIPGSNVAVSNLPTPPAGLRVARVDVVVRLRRDDAL</sequence>
<dbReference type="NCBIfam" id="NF045678">
    <property type="entry name" value="TransRegIrrA"/>
    <property type="match status" value="1"/>
</dbReference>
<keyword evidence="1" id="KW-0408">Iron</keyword>
<dbReference type="PANTHER" id="PTHR33202:SF7">
    <property type="entry name" value="FERRIC UPTAKE REGULATION PROTEIN"/>
    <property type="match status" value="1"/>
</dbReference>
<comment type="subunit">
    <text evidence="1">Homodimer.</text>
</comment>
<gene>
    <name evidence="1" type="primary">fur</name>
    <name evidence="2" type="ORF">V3H18_07370</name>
</gene>
<dbReference type="NCBIfam" id="NF045677">
    <property type="entry name" value="FeRespRegIrr"/>
    <property type="match status" value="1"/>
</dbReference>
<dbReference type="EMBL" id="JAZHYN010000016">
    <property type="protein sequence ID" value="MEF3366350.1"/>
    <property type="molecule type" value="Genomic_DNA"/>
</dbReference>
<evidence type="ECO:0000256" key="1">
    <source>
        <dbReference type="RuleBase" id="RU364037"/>
    </source>
</evidence>
<name>A0ABU7XGM4_9HYPH</name>
<evidence type="ECO:0000313" key="3">
    <source>
        <dbReference type="Proteomes" id="UP001350748"/>
    </source>
</evidence>
<evidence type="ECO:0000313" key="2">
    <source>
        <dbReference type="EMBL" id="MEF3366350.1"/>
    </source>
</evidence>
<dbReference type="Proteomes" id="UP001350748">
    <property type="component" value="Unassembled WGS sequence"/>
</dbReference>
<keyword evidence="1" id="KW-0238">DNA-binding</keyword>
<reference evidence="2 3" key="1">
    <citation type="submission" date="2024-02" db="EMBL/GenBank/DDBJ databases">
        <authorList>
            <person name="Grouzdev D."/>
        </authorList>
    </citation>
    <scope>NUCLEOTIDE SEQUENCE [LARGE SCALE GENOMIC DNA]</scope>
    <source>
        <strain evidence="2 3">9N</strain>
    </source>
</reference>
<keyword evidence="1" id="KW-0479">Metal-binding</keyword>
<dbReference type="PANTHER" id="PTHR33202">
    <property type="entry name" value="ZINC UPTAKE REGULATION PROTEIN"/>
    <property type="match status" value="1"/>
</dbReference>
<dbReference type="InterPro" id="IPR036388">
    <property type="entry name" value="WH-like_DNA-bd_sf"/>
</dbReference>
<keyword evidence="1" id="KW-0862">Zinc</keyword>
<dbReference type="InterPro" id="IPR036390">
    <property type="entry name" value="WH_DNA-bd_sf"/>
</dbReference>
<dbReference type="RefSeq" id="WP_332081380.1">
    <property type="nucleotide sequence ID" value="NZ_JAZHYN010000016.1"/>
</dbReference>
<dbReference type="InterPro" id="IPR002481">
    <property type="entry name" value="FUR"/>
</dbReference>
<keyword evidence="1" id="KW-0678">Repressor</keyword>
<dbReference type="CDD" id="cd07153">
    <property type="entry name" value="Fur_like"/>
    <property type="match status" value="1"/>
</dbReference>
<protein>
    <recommendedName>
        <fullName evidence="1">Ferric uptake regulation protein</fullName>
    </recommendedName>
</protein>
<proteinExistence type="inferred from homology"/>
<comment type="similarity">
    <text evidence="1">Belongs to the Fur family.</text>
</comment>
<accession>A0ABU7XGM4</accession>
<keyword evidence="3" id="KW-1185">Reference proteome</keyword>
<dbReference type="Pfam" id="PF01475">
    <property type="entry name" value="FUR"/>
    <property type="match status" value="1"/>
</dbReference>
<keyword evidence="1" id="KW-0804">Transcription</keyword>
<keyword evidence="1" id="KW-0805">Transcription regulation</keyword>